<dbReference type="Proteomes" id="UP001175228">
    <property type="component" value="Unassembled WGS sequence"/>
</dbReference>
<organism evidence="1 2">
    <name type="scientific">Armillaria luteobubalina</name>
    <dbReference type="NCBI Taxonomy" id="153913"/>
    <lineage>
        <taxon>Eukaryota</taxon>
        <taxon>Fungi</taxon>
        <taxon>Dikarya</taxon>
        <taxon>Basidiomycota</taxon>
        <taxon>Agaricomycotina</taxon>
        <taxon>Agaricomycetes</taxon>
        <taxon>Agaricomycetidae</taxon>
        <taxon>Agaricales</taxon>
        <taxon>Marasmiineae</taxon>
        <taxon>Physalacriaceae</taxon>
        <taxon>Armillaria</taxon>
    </lineage>
</organism>
<name>A0AA39UN22_9AGAR</name>
<dbReference type="PANTHER" id="PTHR33096">
    <property type="entry name" value="CXC2 DOMAIN-CONTAINING PROTEIN"/>
    <property type="match status" value="1"/>
</dbReference>
<reference evidence="1" key="1">
    <citation type="submission" date="2023-06" db="EMBL/GenBank/DDBJ databases">
        <authorList>
            <consortium name="Lawrence Berkeley National Laboratory"/>
            <person name="Ahrendt S."/>
            <person name="Sahu N."/>
            <person name="Indic B."/>
            <person name="Wong-Bajracharya J."/>
            <person name="Merenyi Z."/>
            <person name="Ke H.-M."/>
            <person name="Monk M."/>
            <person name="Kocsube S."/>
            <person name="Drula E."/>
            <person name="Lipzen A."/>
            <person name="Balint B."/>
            <person name="Henrissat B."/>
            <person name="Andreopoulos B."/>
            <person name="Martin F.M."/>
            <person name="Harder C.B."/>
            <person name="Rigling D."/>
            <person name="Ford K.L."/>
            <person name="Foster G.D."/>
            <person name="Pangilinan J."/>
            <person name="Papanicolaou A."/>
            <person name="Barry K."/>
            <person name="LaButti K."/>
            <person name="Viragh M."/>
            <person name="Koriabine M."/>
            <person name="Yan M."/>
            <person name="Riley R."/>
            <person name="Champramary S."/>
            <person name="Plett K.L."/>
            <person name="Tsai I.J."/>
            <person name="Slot J."/>
            <person name="Sipos G."/>
            <person name="Plett J."/>
            <person name="Nagy L.G."/>
            <person name="Grigoriev I.V."/>
        </authorList>
    </citation>
    <scope>NUCLEOTIDE SEQUENCE</scope>
    <source>
        <strain evidence="1">HWK02</strain>
    </source>
</reference>
<dbReference type="Pfam" id="PF18758">
    <property type="entry name" value="KDZ"/>
    <property type="match status" value="1"/>
</dbReference>
<sequence length="565" mass="65463">MIPCGLKEQFSICYNLFLAILNNVELQVMKELGRSDPDWRLKNCCAACTFELEGEEELEFRMLGAMDGNDSLKRVPHSKAMLTSEGDRISNERDDLRDGGGEYILPRVEVDRWSKEAIGDMDVAKAENTLPCEERWKNMSDDHTSKMWGVFEETGFFLLLCRHGSMLIGADMVKSGEQVKYPLAVITRLLQTFGDRLGIGYDIGCKFSGTVHHSPLSKLARMKQFRMLVGLFHGHAHNHLCQLQHLGTYVKGLGLEDLKTLEHFFSKSNALAGVIRYASRFHHHQRINSYLKHIDHSDSFEHLSSFLCNNYRQALEIIDSYLALQKSMRELGVTDEKEFEAWLQEEEDYLSNLQYEPPEETIEMEYFARLVHYYDVESKVTVSNRVIFINIETAQRHLLEKRSQELERVQDLERSLNISPEERWIVGSEKWRENEQRVAMRTYRRCLDQLEGLVVACIFELMKMNMSHTGYKMRKHIGKALKARLQAILTSLNHDRKWATPAGHQAMDTYFKIRRAKEEIKCLNIEIRQVITYMHIEDVHLHQHEAAIADTDAALALQIAAYRKG</sequence>
<evidence type="ECO:0000313" key="1">
    <source>
        <dbReference type="EMBL" id="KAK0489884.1"/>
    </source>
</evidence>
<evidence type="ECO:0008006" key="3">
    <source>
        <dbReference type="Google" id="ProtNLM"/>
    </source>
</evidence>
<protein>
    <recommendedName>
        <fullName evidence="3">CxC1-like cysteine cluster associated with KDZ transposases domain-containing protein</fullName>
    </recommendedName>
</protein>
<dbReference type="EMBL" id="JAUEPU010000035">
    <property type="protein sequence ID" value="KAK0489884.1"/>
    <property type="molecule type" value="Genomic_DNA"/>
</dbReference>
<evidence type="ECO:0000313" key="2">
    <source>
        <dbReference type="Proteomes" id="UP001175228"/>
    </source>
</evidence>
<keyword evidence="2" id="KW-1185">Reference proteome</keyword>
<accession>A0AA39UN22</accession>
<dbReference type="PANTHER" id="PTHR33096:SF1">
    <property type="entry name" value="CXC1-LIKE CYSTEINE CLUSTER ASSOCIATED WITH KDZ TRANSPOSASES DOMAIN-CONTAINING PROTEIN"/>
    <property type="match status" value="1"/>
</dbReference>
<comment type="caution">
    <text evidence="1">The sequence shown here is derived from an EMBL/GenBank/DDBJ whole genome shotgun (WGS) entry which is preliminary data.</text>
</comment>
<proteinExistence type="predicted"/>
<gene>
    <name evidence="1" type="ORF">EDD18DRAFT_1311113</name>
</gene>
<dbReference type="InterPro" id="IPR040521">
    <property type="entry name" value="KDZ"/>
</dbReference>
<dbReference type="AlphaFoldDB" id="A0AA39UN22"/>